<proteinExistence type="predicted"/>
<dbReference type="RefSeq" id="WP_238722365.1">
    <property type="nucleotide sequence ID" value="NZ_JAHQCW010000028.1"/>
</dbReference>
<dbReference type="InterPro" id="IPR036390">
    <property type="entry name" value="WH_DNA-bd_sf"/>
</dbReference>
<dbReference type="FunFam" id="1.10.10.10:FF:000079">
    <property type="entry name" value="GntR family transcriptional regulator"/>
    <property type="match status" value="1"/>
</dbReference>
<evidence type="ECO:0000313" key="5">
    <source>
        <dbReference type="EMBL" id="MBU9738056.1"/>
    </source>
</evidence>
<evidence type="ECO:0000256" key="1">
    <source>
        <dbReference type="ARBA" id="ARBA00023015"/>
    </source>
</evidence>
<reference evidence="5" key="1">
    <citation type="submission" date="2021-06" db="EMBL/GenBank/DDBJ databases">
        <title>Description of novel taxa of the family Lachnospiraceae.</title>
        <authorList>
            <person name="Chaplin A.V."/>
            <person name="Sokolova S.R."/>
            <person name="Pikina A.P."/>
            <person name="Korzhanova M."/>
            <person name="Belova V."/>
            <person name="Korostin D."/>
            <person name="Efimov B.A."/>
        </authorList>
    </citation>
    <scope>NUCLEOTIDE SEQUENCE</scope>
    <source>
        <strain evidence="5">ASD5720</strain>
    </source>
</reference>
<dbReference type="Gene3D" id="1.10.10.10">
    <property type="entry name" value="Winged helix-like DNA-binding domain superfamily/Winged helix DNA-binding domain"/>
    <property type="match status" value="1"/>
</dbReference>
<dbReference type="EMBL" id="JAHQCW010000028">
    <property type="protein sequence ID" value="MBU9738056.1"/>
    <property type="molecule type" value="Genomic_DNA"/>
</dbReference>
<keyword evidence="2" id="KW-0238">DNA-binding</keyword>
<dbReference type="SUPFAM" id="SSF64288">
    <property type="entry name" value="Chorismate lyase-like"/>
    <property type="match status" value="1"/>
</dbReference>
<keyword evidence="1" id="KW-0805">Transcription regulation</keyword>
<dbReference type="SUPFAM" id="SSF46785">
    <property type="entry name" value="Winged helix' DNA-binding domain"/>
    <property type="match status" value="1"/>
</dbReference>
<dbReference type="InterPro" id="IPR050679">
    <property type="entry name" value="Bact_HTH_transcr_reg"/>
</dbReference>
<evidence type="ECO:0000256" key="3">
    <source>
        <dbReference type="ARBA" id="ARBA00023163"/>
    </source>
</evidence>
<dbReference type="SMART" id="SM00866">
    <property type="entry name" value="UTRA"/>
    <property type="match status" value="1"/>
</dbReference>
<dbReference type="PRINTS" id="PR00035">
    <property type="entry name" value="HTHGNTR"/>
</dbReference>
<dbReference type="CDD" id="cd07377">
    <property type="entry name" value="WHTH_GntR"/>
    <property type="match status" value="1"/>
</dbReference>
<dbReference type="GO" id="GO:0003677">
    <property type="term" value="F:DNA binding"/>
    <property type="evidence" value="ECO:0007669"/>
    <property type="project" value="UniProtKB-KW"/>
</dbReference>
<gene>
    <name evidence="5" type="ORF">KTH89_16050</name>
</gene>
<dbReference type="InterPro" id="IPR028978">
    <property type="entry name" value="Chorismate_lyase_/UTRA_dom_sf"/>
</dbReference>
<dbReference type="PANTHER" id="PTHR44846">
    <property type="entry name" value="MANNOSYL-D-GLYCERATE TRANSPORT/METABOLISM SYSTEM REPRESSOR MNGR-RELATED"/>
    <property type="match status" value="1"/>
</dbReference>
<sequence length="244" mass="27427">MELKNEIPKYIVIKQDILEKIASGVYACGDSIPNQLELSQKYNVSRVTVREAVNELKARGILISIKGKGTFVADKIDSYYGTNRLGGLSQNKSGEKGELHSKVLSIEVVAAGRGIAQSLKIREGESLIKIHRLRYLDEVCIASEESYLQYQYVNAIDFWNADLEHGSLYSLLRDQADIEFKCAEEEIHPVLANDLLAGYFDIEYLTPILYVKRVTITDDGIPLEYCDNYERGDAAGIRIRTISI</sequence>
<feature type="domain" description="HTH gntR-type" evidence="4">
    <location>
        <begin position="7"/>
        <end position="75"/>
    </location>
</feature>
<dbReference type="PANTHER" id="PTHR44846:SF1">
    <property type="entry name" value="MANNOSYL-D-GLYCERATE TRANSPORT_METABOLISM SYSTEM REPRESSOR MNGR-RELATED"/>
    <property type="match status" value="1"/>
</dbReference>
<dbReference type="SMART" id="SM00345">
    <property type="entry name" value="HTH_GNTR"/>
    <property type="match status" value="1"/>
</dbReference>
<dbReference type="GO" id="GO:0045892">
    <property type="term" value="P:negative regulation of DNA-templated transcription"/>
    <property type="evidence" value="ECO:0007669"/>
    <property type="project" value="TreeGrafter"/>
</dbReference>
<evidence type="ECO:0000259" key="4">
    <source>
        <dbReference type="PROSITE" id="PS50949"/>
    </source>
</evidence>
<dbReference type="PROSITE" id="PS50949">
    <property type="entry name" value="HTH_GNTR"/>
    <property type="match status" value="1"/>
</dbReference>
<keyword evidence="6" id="KW-1185">Reference proteome</keyword>
<keyword evidence="3" id="KW-0804">Transcription</keyword>
<dbReference type="Proteomes" id="UP000712157">
    <property type="component" value="Unassembled WGS sequence"/>
</dbReference>
<organism evidence="5 6">
    <name type="scientific">Diplocloster agilis</name>
    <dbReference type="NCBI Taxonomy" id="2850323"/>
    <lineage>
        <taxon>Bacteria</taxon>
        <taxon>Bacillati</taxon>
        <taxon>Bacillota</taxon>
        <taxon>Clostridia</taxon>
        <taxon>Lachnospirales</taxon>
        <taxon>Lachnospiraceae</taxon>
        <taxon>Diplocloster</taxon>
    </lineage>
</organism>
<dbReference type="GO" id="GO:0003700">
    <property type="term" value="F:DNA-binding transcription factor activity"/>
    <property type="evidence" value="ECO:0007669"/>
    <property type="project" value="InterPro"/>
</dbReference>
<dbReference type="InterPro" id="IPR036388">
    <property type="entry name" value="WH-like_DNA-bd_sf"/>
</dbReference>
<dbReference type="InterPro" id="IPR011663">
    <property type="entry name" value="UTRA"/>
</dbReference>
<name>A0A949K188_9FIRM</name>
<evidence type="ECO:0000313" key="6">
    <source>
        <dbReference type="Proteomes" id="UP000712157"/>
    </source>
</evidence>
<dbReference type="AlphaFoldDB" id="A0A949K188"/>
<comment type="caution">
    <text evidence="5">The sequence shown here is derived from an EMBL/GenBank/DDBJ whole genome shotgun (WGS) entry which is preliminary data.</text>
</comment>
<dbReference type="Gene3D" id="3.40.1410.10">
    <property type="entry name" value="Chorismate lyase-like"/>
    <property type="match status" value="1"/>
</dbReference>
<accession>A0A949K188</accession>
<evidence type="ECO:0000256" key="2">
    <source>
        <dbReference type="ARBA" id="ARBA00023125"/>
    </source>
</evidence>
<protein>
    <submittedName>
        <fullName evidence="5">GntR family transcriptional regulator</fullName>
    </submittedName>
</protein>
<dbReference type="Pfam" id="PF00392">
    <property type="entry name" value="GntR"/>
    <property type="match status" value="1"/>
</dbReference>
<dbReference type="Pfam" id="PF07702">
    <property type="entry name" value="UTRA"/>
    <property type="match status" value="1"/>
</dbReference>
<dbReference type="InterPro" id="IPR000524">
    <property type="entry name" value="Tscrpt_reg_HTH_GntR"/>
</dbReference>